<organism evidence="4 5">
    <name type="scientific">Thelonectria olida</name>
    <dbReference type="NCBI Taxonomy" id="1576542"/>
    <lineage>
        <taxon>Eukaryota</taxon>
        <taxon>Fungi</taxon>
        <taxon>Dikarya</taxon>
        <taxon>Ascomycota</taxon>
        <taxon>Pezizomycotina</taxon>
        <taxon>Sordariomycetes</taxon>
        <taxon>Hypocreomycetidae</taxon>
        <taxon>Hypocreales</taxon>
        <taxon>Nectriaceae</taxon>
        <taxon>Thelonectria</taxon>
    </lineage>
</organism>
<keyword evidence="5" id="KW-1185">Reference proteome</keyword>
<evidence type="ECO:0000313" key="4">
    <source>
        <dbReference type="EMBL" id="KAH6894358.1"/>
    </source>
</evidence>
<comment type="caution">
    <text evidence="4">The sequence shown here is derived from an EMBL/GenBank/DDBJ whole genome shotgun (WGS) entry which is preliminary data.</text>
</comment>
<accession>A0A9P8WB91</accession>
<dbReference type="Pfam" id="PF01370">
    <property type="entry name" value="Epimerase"/>
    <property type="match status" value="1"/>
</dbReference>
<reference evidence="4 5" key="1">
    <citation type="journal article" date="2021" name="Nat. Commun.">
        <title>Genetic determinants of endophytism in the Arabidopsis root mycobiome.</title>
        <authorList>
            <person name="Mesny F."/>
            <person name="Miyauchi S."/>
            <person name="Thiergart T."/>
            <person name="Pickel B."/>
            <person name="Atanasova L."/>
            <person name="Karlsson M."/>
            <person name="Huettel B."/>
            <person name="Barry K.W."/>
            <person name="Haridas S."/>
            <person name="Chen C."/>
            <person name="Bauer D."/>
            <person name="Andreopoulos W."/>
            <person name="Pangilinan J."/>
            <person name="LaButti K."/>
            <person name="Riley R."/>
            <person name="Lipzen A."/>
            <person name="Clum A."/>
            <person name="Drula E."/>
            <person name="Henrissat B."/>
            <person name="Kohler A."/>
            <person name="Grigoriev I.V."/>
            <person name="Martin F.M."/>
            <person name="Hacquard S."/>
        </authorList>
    </citation>
    <scope>NUCLEOTIDE SEQUENCE [LARGE SCALE GENOMIC DNA]</scope>
    <source>
        <strain evidence="4 5">MPI-CAGE-CH-0241</strain>
    </source>
</reference>
<proteinExistence type="inferred from homology"/>
<dbReference type="OrthoDB" id="2735536at2759"/>
<feature type="domain" description="NAD-dependent epimerase/dehydratase" evidence="3">
    <location>
        <begin position="7"/>
        <end position="259"/>
    </location>
</feature>
<evidence type="ECO:0000313" key="5">
    <source>
        <dbReference type="Proteomes" id="UP000777438"/>
    </source>
</evidence>
<dbReference type="InterPro" id="IPR036291">
    <property type="entry name" value="NAD(P)-bd_dom_sf"/>
</dbReference>
<evidence type="ECO:0000259" key="3">
    <source>
        <dbReference type="Pfam" id="PF01370"/>
    </source>
</evidence>
<dbReference type="Proteomes" id="UP000777438">
    <property type="component" value="Unassembled WGS sequence"/>
</dbReference>
<name>A0A9P8WB91_9HYPO</name>
<evidence type="ECO:0000256" key="1">
    <source>
        <dbReference type="ARBA" id="ARBA00023002"/>
    </source>
</evidence>
<gene>
    <name evidence="4" type="ORF">B0T10DRAFT_480282</name>
</gene>
<dbReference type="InterPro" id="IPR050425">
    <property type="entry name" value="NAD(P)_dehydrat-like"/>
</dbReference>
<sequence>MASKRIVLVTGANGYIAGPVIEAFLKAGYAVRGTVRSKASANALVEALSQYREDIEIVEVPDIVAPRAFDDAVKGVYGIVHLASPVSMSFTDPEPILKAAIGGTQSILESALKETSVKSFVIMSSVAAVTSNKEGPYRFTEADWNTEAPELVKKLGKNSPGPLIYVASKAAAERAFWDFRIEKKPAFTMTAINPTFVMGPPVALESIDKISGTTGFIWTVFSGQDIPAPLTPEPSYVDVRDIARVAVYGVDHGDKADGERFLLTSGVVPPQAAADILRKAYPNRDIKEGTPGEGYLPGYAFPEHKIIDGSKAVKATGQDYYSVEQTIIDTAKFLEKFL</sequence>
<comment type="similarity">
    <text evidence="2">Belongs to the NAD(P)-dependent epimerase/dehydratase family. Dihydroflavonol-4-reductase subfamily.</text>
</comment>
<dbReference type="PANTHER" id="PTHR10366:SF562">
    <property type="entry name" value="ALDEHYDE REDUCTASE II (AFU_ORTHOLOGUE AFUA_1G11360)"/>
    <property type="match status" value="1"/>
</dbReference>
<dbReference type="SUPFAM" id="SSF51735">
    <property type="entry name" value="NAD(P)-binding Rossmann-fold domains"/>
    <property type="match status" value="1"/>
</dbReference>
<dbReference type="PANTHER" id="PTHR10366">
    <property type="entry name" value="NAD DEPENDENT EPIMERASE/DEHYDRATASE"/>
    <property type="match status" value="1"/>
</dbReference>
<dbReference type="GO" id="GO:0016616">
    <property type="term" value="F:oxidoreductase activity, acting on the CH-OH group of donors, NAD or NADP as acceptor"/>
    <property type="evidence" value="ECO:0007669"/>
    <property type="project" value="TreeGrafter"/>
</dbReference>
<protein>
    <recommendedName>
        <fullName evidence="3">NAD-dependent epimerase/dehydratase domain-containing protein</fullName>
    </recommendedName>
</protein>
<keyword evidence="1" id="KW-0560">Oxidoreductase</keyword>
<dbReference type="Gene3D" id="3.40.50.720">
    <property type="entry name" value="NAD(P)-binding Rossmann-like Domain"/>
    <property type="match status" value="1"/>
</dbReference>
<evidence type="ECO:0000256" key="2">
    <source>
        <dbReference type="ARBA" id="ARBA00023445"/>
    </source>
</evidence>
<dbReference type="AlphaFoldDB" id="A0A9P8WB91"/>
<dbReference type="EMBL" id="JAGPYM010000005">
    <property type="protein sequence ID" value="KAH6894358.1"/>
    <property type="molecule type" value="Genomic_DNA"/>
</dbReference>
<dbReference type="InterPro" id="IPR001509">
    <property type="entry name" value="Epimerase_deHydtase"/>
</dbReference>